<dbReference type="Proteomes" id="UP000265520">
    <property type="component" value="Unassembled WGS sequence"/>
</dbReference>
<dbReference type="AlphaFoldDB" id="A0A392W6I0"/>
<evidence type="ECO:0000313" key="2">
    <source>
        <dbReference type="Proteomes" id="UP000265520"/>
    </source>
</evidence>
<accession>A0A392W6I0</accession>
<comment type="caution">
    <text evidence="1">The sequence shown here is derived from an EMBL/GenBank/DDBJ whole genome shotgun (WGS) entry which is preliminary data.</text>
</comment>
<proteinExistence type="predicted"/>
<dbReference type="EMBL" id="LXQA011410037">
    <property type="protein sequence ID" value="MCI96268.1"/>
    <property type="molecule type" value="Genomic_DNA"/>
</dbReference>
<keyword evidence="2" id="KW-1185">Reference proteome</keyword>
<name>A0A392W6I0_9FABA</name>
<feature type="non-terminal residue" evidence="1">
    <location>
        <position position="1"/>
    </location>
</feature>
<protein>
    <submittedName>
        <fullName evidence="1">Uncharacterized protein</fullName>
    </submittedName>
</protein>
<evidence type="ECO:0000313" key="1">
    <source>
        <dbReference type="EMBL" id="MCI96268.1"/>
    </source>
</evidence>
<organism evidence="1 2">
    <name type="scientific">Trifolium medium</name>
    <dbReference type="NCBI Taxonomy" id="97028"/>
    <lineage>
        <taxon>Eukaryota</taxon>
        <taxon>Viridiplantae</taxon>
        <taxon>Streptophyta</taxon>
        <taxon>Embryophyta</taxon>
        <taxon>Tracheophyta</taxon>
        <taxon>Spermatophyta</taxon>
        <taxon>Magnoliopsida</taxon>
        <taxon>eudicotyledons</taxon>
        <taxon>Gunneridae</taxon>
        <taxon>Pentapetalae</taxon>
        <taxon>rosids</taxon>
        <taxon>fabids</taxon>
        <taxon>Fabales</taxon>
        <taxon>Fabaceae</taxon>
        <taxon>Papilionoideae</taxon>
        <taxon>50 kb inversion clade</taxon>
        <taxon>NPAAA clade</taxon>
        <taxon>Hologalegina</taxon>
        <taxon>IRL clade</taxon>
        <taxon>Trifolieae</taxon>
        <taxon>Trifolium</taxon>
    </lineage>
</organism>
<reference evidence="1 2" key="1">
    <citation type="journal article" date="2018" name="Front. Plant Sci.">
        <title>Red Clover (Trifolium pratense) and Zigzag Clover (T. medium) - A Picture of Genomic Similarities and Differences.</title>
        <authorList>
            <person name="Dluhosova J."/>
            <person name="Istvanek J."/>
            <person name="Nedelnik J."/>
            <person name="Repkova J."/>
        </authorList>
    </citation>
    <scope>NUCLEOTIDE SEQUENCE [LARGE SCALE GENOMIC DNA]</scope>
    <source>
        <strain evidence="2">cv. 10/8</strain>
        <tissue evidence="1">Leaf</tissue>
    </source>
</reference>
<sequence>VQYLGEARFVQRLFGQEVVVQKIVSELVVQK</sequence>